<dbReference type="eggNOG" id="ENOG502T3ZX">
    <property type="taxonomic scope" value="Eukaryota"/>
</dbReference>
<evidence type="ECO:0000259" key="1">
    <source>
        <dbReference type="PROSITE" id="PS50181"/>
    </source>
</evidence>
<name>W2S929_CYPE1</name>
<feature type="domain" description="F-box" evidence="1">
    <location>
        <begin position="1"/>
        <end position="51"/>
    </location>
</feature>
<dbReference type="STRING" id="1220924.W2S929"/>
<proteinExistence type="predicted"/>
<dbReference type="GeneID" id="19977542"/>
<dbReference type="Proteomes" id="UP000030752">
    <property type="component" value="Unassembled WGS sequence"/>
</dbReference>
<dbReference type="PROSITE" id="PS50181">
    <property type="entry name" value="FBOX"/>
    <property type="match status" value="1"/>
</dbReference>
<dbReference type="InterPro" id="IPR001810">
    <property type="entry name" value="F-box_dom"/>
</dbReference>
<dbReference type="EMBL" id="KB822714">
    <property type="protein sequence ID" value="ETN44533.1"/>
    <property type="molecule type" value="Genomic_DNA"/>
</dbReference>
<accession>W2S929</accession>
<gene>
    <name evidence="2" type="ORF">HMPREF1541_10203</name>
</gene>
<sequence length="486" mass="56104">MDALPSELVTAISLFLSHHDLKAFRLCCKAYAALAESALFDNFEFRLWPRRERFAELEALTNAPTIASKLKVLSFESGVPLEYADYRYWQAQVYKALSSNWAQSHSGHAPPEGEYRKFHAALQSRFTENVRWDYALYRQYLDVESDRVANSLDAMLARSLSLLSQYCSNIQFKLLMREPQISLEEVEHFVPECDIYQCPETQDPRQQVLDRRRNTLAHFLKFLSATQQSPFDLANLTMSSIPFQLIDQPDALVTLKDAFSSLTSLSLDLSALPHSDWLSRAGLTEPYSRGRSTSARQLRQLLDQPQNLQCLRLELPRGKEAEFSFELFDRTNLDRFPRHFLSNLTHLSLSRFRCSWPDMQLFLQEATNLQTVVLVDGRLETASLIDLLWFMPTLKLGRVSLGGKWYVDEDEGQWHANSKDDFTDCIAATVYEGPYVQRGMKHRIEEFLVNGGNDCPLPRWTPQGREEELWELYGDTSWHYLPAMGE</sequence>
<dbReference type="SUPFAM" id="SSF81383">
    <property type="entry name" value="F-box domain"/>
    <property type="match status" value="1"/>
</dbReference>
<organism evidence="2 3">
    <name type="scientific">Cyphellophora europaea (strain CBS 101466)</name>
    <name type="common">Phialophora europaea</name>
    <dbReference type="NCBI Taxonomy" id="1220924"/>
    <lineage>
        <taxon>Eukaryota</taxon>
        <taxon>Fungi</taxon>
        <taxon>Dikarya</taxon>
        <taxon>Ascomycota</taxon>
        <taxon>Pezizomycotina</taxon>
        <taxon>Eurotiomycetes</taxon>
        <taxon>Chaetothyriomycetidae</taxon>
        <taxon>Chaetothyriales</taxon>
        <taxon>Cyphellophoraceae</taxon>
        <taxon>Cyphellophora</taxon>
    </lineage>
</organism>
<evidence type="ECO:0000313" key="3">
    <source>
        <dbReference type="Proteomes" id="UP000030752"/>
    </source>
</evidence>
<dbReference type="RefSeq" id="XP_008713096.1">
    <property type="nucleotide sequence ID" value="XM_008714874.1"/>
</dbReference>
<dbReference type="InterPro" id="IPR036047">
    <property type="entry name" value="F-box-like_dom_sf"/>
</dbReference>
<dbReference type="HOGENOM" id="CLU_563853_0_0_1"/>
<dbReference type="AlphaFoldDB" id="W2S929"/>
<evidence type="ECO:0000313" key="2">
    <source>
        <dbReference type="EMBL" id="ETN44533.1"/>
    </source>
</evidence>
<dbReference type="InParanoid" id="W2S929"/>
<keyword evidence="3" id="KW-1185">Reference proteome</keyword>
<protein>
    <recommendedName>
        <fullName evidence="1">F-box domain-containing protein</fullName>
    </recommendedName>
</protein>
<reference evidence="2 3" key="1">
    <citation type="submission" date="2013-03" db="EMBL/GenBank/DDBJ databases">
        <title>The Genome Sequence of Phialophora europaea CBS 101466.</title>
        <authorList>
            <consortium name="The Broad Institute Genomics Platform"/>
            <person name="Cuomo C."/>
            <person name="de Hoog S."/>
            <person name="Gorbushina A."/>
            <person name="Walker B."/>
            <person name="Young S.K."/>
            <person name="Zeng Q."/>
            <person name="Gargeya S."/>
            <person name="Fitzgerald M."/>
            <person name="Haas B."/>
            <person name="Abouelleil A."/>
            <person name="Allen A.W."/>
            <person name="Alvarado L."/>
            <person name="Arachchi H.M."/>
            <person name="Berlin A.M."/>
            <person name="Chapman S.B."/>
            <person name="Gainer-Dewar J."/>
            <person name="Goldberg J."/>
            <person name="Griggs A."/>
            <person name="Gujja S."/>
            <person name="Hansen M."/>
            <person name="Howarth C."/>
            <person name="Imamovic A."/>
            <person name="Ireland A."/>
            <person name="Larimer J."/>
            <person name="McCowan C."/>
            <person name="Murphy C."/>
            <person name="Pearson M."/>
            <person name="Poon T.W."/>
            <person name="Priest M."/>
            <person name="Roberts A."/>
            <person name="Saif S."/>
            <person name="Shea T."/>
            <person name="Sisk P."/>
            <person name="Sykes S."/>
            <person name="Wortman J."/>
            <person name="Nusbaum C."/>
            <person name="Birren B."/>
        </authorList>
    </citation>
    <scope>NUCLEOTIDE SEQUENCE [LARGE SCALE GENOMIC DNA]</scope>
    <source>
        <strain evidence="2 3">CBS 101466</strain>
    </source>
</reference>
<dbReference type="VEuPathDB" id="FungiDB:HMPREF1541_10203"/>
<dbReference type="OrthoDB" id="5422579at2759"/>